<dbReference type="KEGG" id="aor:AO090102000561"/>
<dbReference type="Gene3D" id="3.40.190.10">
    <property type="entry name" value="Periplasmic binding protein-like II"/>
    <property type="match status" value="2"/>
</dbReference>
<evidence type="ECO:0000256" key="1">
    <source>
        <dbReference type="ARBA" id="ARBA00004418"/>
    </source>
</evidence>
<dbReference type="OMA" id="HFNLPWH"/>
<comment type="similarity">
    <text evidence="2">Belongs to the bacterial solute-binding protein SsuA/TauA family.</text>
</comment>
<evidence type="ECO:0000313" key="6">
    <source>
        <dbReference type="Proteomes" id="UP000006564"/>
    </source>
</evidence>
<dbReference type="SUPFAM" id="SSF53850">
    <property type="entry name" value="Periplasmic binding protein-like II"/>
    <property type="match status" value="1"/>
</dbReference>
<evidence type="ECO:0000256" key="2">
    <source>
        <dbReference type="ARBA" id="ARBA00010742"/>
    </source>
</evidence>
<dbReference type="HOGENOM" id="CLU_061316_1_0_1"/>
<comment type="subcellular location">
    <subcellularLocation>
        <location evidence="1">Periplasm</location>
    </subcellularLocation>
</comment>
<keyword evidence="6" id="KW-1185">Reference proteome</keyword>
<accession>Q2UA35</accession>
<dbReference type="PANTHER" id="PTHR30024:SF47">
    <property type="entry name" value="TAURINE-BINDING PERIPLASMIC PROTEIN"/>
    <property type="match status" value="1"/>
</dbReference>
<reference evidence="5 6" key="1">
    <citation type="journal article" date="2005" name="Nature">
        <title>Genome sequencing and analysis of Aspergillus oryzae.</title>
        <authorList>
            <person name="Machida M."/>
            <person name="Asai K."/>
            <person name="Sano M."/>
            <person name="Tanaka T."/>
            <person name="Kumagai T."/>
            <person name="Terai G."/>
            <person name="Kusumoto K."/>
            <person name="Arima T."/>
            <person name="Akita O."/>
            <person name="Kashiwagi Y."/>
            <person name="Abe K."/>
            <person name="Gomi K."/>
            <person name="Horiuchi H."/>
            <person name="Kitamoto K."/>
            <person name="Kobayashi T."/>
            <person name="Takeuchi M."/>
            <person name="Denning D.W."/>
            <person name="Galagan J.E."/>
            <person name="Nierman W.C."/>
            <person name="Yu J."/>
            <person name="Archer D.B."/>
            <person name="Bennett J.W."/>
            <person name="Bhatnagar D."/>
            <person name="Cleveland T.E."/>
            <person name="Fedorova N.D."/>
            <person name="Gotoh O."/>
            <person name="Horikawa H."/>
            <person name="Hosoyama A."/>
            <person name="Ichinomiya M."/>
            <person name="Igarashi R."/>
            <person name="Iwashita K."/>
            <person name="Juvvadi P.R."/>
            <person name="Kato M."/>
            <person name="Kato Y."/>
            <person name="Kin T."/>
            <person name="Kokubun A."/>
            <person name="Maeda H."/>
            <person name="Maeyama N."/>
            <person name="Maruyama J."/>
            <person name="Nagasaki H."/>
            <person name="Nakajima T."/>
            <person name="Oda K."/>
            <person name="Okada K."/>
            <person name="Paulsen I."/>
            <person name="Sakamoto K."/>
            <person name="Sawano T."/>
            <person name="Takahashi M."/>
            <person name="Takase K."/>
            <person name="Terabayashi Y."/>
            <person name="Wortman J."/>
            <person name="Yamada O."/>
            <person name="Yamagata Y."/>
            <person name="Anazawa H."/>
            <person name="Hata Y."/>
            <person name="Koide Y."/>
            <person name="Komori T."/>
            <person name="Koyama Y."/>
            <person name="Minetoki T."/>
            <person name="Suharnan S."/>
            <person name="Tanaka A."/>
            <person name="Isono K."/>
            <person name="Kuhara S."/>
            <person name="Ogasawara N."/>
            <person name="Kikuchi H."/>
        </authorList>
    </citation>
    <scope>NUCLEOTIDE SEQUENCE [LARGE SCALE GENOMIC DNA]</scope>
    <source>
        <strain evidence="6">ATCC 42149 / RIB 40</strain>
    </source>
</reference>
<dbReference type="GeneID" id="5994758"/>
<dbReference type="AlphaFoldDB" id="Q2UA35"/>
<dbReference type="Proteomes" id="UP000006564">
    <property type="component" value="Chromosome 4"/>
</dbReference>
<dbReference type="STRING" id="510516.Q2UA35"/>
<dbReference type="RefSeq" id="XP_023091869.1">
    <property type="nucleotide sequence ID" value="XM_023236765.1"/>
</dbReference>
<evidence type="ECO:0000313" key="5">
    <source>
        <dbReference type="EMBL" id="BAE61580.1"/>
    </source>
</evidence>
<feature type="domain" description="Ca3427-like PBP 2" evidence="4">
    <location>
        <begin position="100"/>
        <end position="211"/>
    </location>
</feature>
<dbReference type="Pfam" id="PF22384">
    <property type="entry name" value="PBP2_Ca3427_like"/>
    <property type="match status" value="1"/>
</dbReference>
<evidence type="ECO:0000259" key="4">
    <source>
        <dbReference type="Pfam" id="PF22384"/>
    </source>
</evidence>
<name>Q2UA35_ASPOR</name>
<dbReference type="PANTHER" id="PTHR30024">
    <property type="entry name" value="ALIPHATIC SULFONATES-BINDING PROTEIN-RELATED"/>
    <property type="match status" value="1"/>
</dbReference>
<dbReference type="EMBL" id="AP007162">
    <property type="protein sequence ID" value="BAE61580.1"/>
    <property type="molecule type" value="Genomic_DNA"/>
</dbReference>
<dbReference type="VEuPathDB" id="FungiDB:AO090102000561"/>
<proteinExistence type="inferred from homology"/>
<dbReference type="InterPro" id="IPR054364">
    <property type="entry name" value="Ca3427-like_PBP2"/>
</dbReference>
<dbReference type="GO" id="GO:0042597">
    <property type="term" value="C:periplasmic space"/>
    <property type="evidence" value="ECO:0007669"/>
    <property type="project" value="UniProtKB-SubCell"/>
</dbReference>
<evidence type="ECO:0000256" key="3">
    <source>
        <dbReference type="ARBA" id="ARBA00022729"/>
    </source>
</evidence>
<protein>
    <submittedName>
        <fullName evidence="5">DNA, SC102</fullName>
    </submittedName>
</protein>
<keyword evidence="3" id="KW-0732">Signal</keyword>
<dbReference type="EMBL" id="BA000052">
    <property type="protein sequence ID" value="BAE61580.1"/>
    <property type="molecule type" value="Genomic_DNA"/>
</dbReference>
<gene>
    <name evidence="5" type="ORF">AO090102000561</name>
</gene>
<organism evidence="5 6">
    <name type="scientific">Aspergillus oryzae (strain ATCC 42149 / RIB 40)</name>
    <name type="common">Yellow koji mold</name>
    <dbReference type="NCBI Taxonomy" id="510516"/>
    <lineage>
        <taxon>Eukaryota</taxon>
        <taxon>Fungi</taxon>
        <taxon>Dikarya</taxon>
        <taxon>Ascomycota</taxon>
        <taxon>Pezizomycotina</taxon>
        <taxon>Eurotiomycetes</taxon>
        <taxon>Eurotiomycetidae</taxon>
        <taxon>Eurotiales</taxon>
        <taxon>Aspergillaceae</taxon>
        <taxon>Aspergillus</taxon>
        <taxon>Aspergillus subgen. Circumdati</taxon>
    </lineage>
</organism>
<sequence>MASDTETIRIGYVPEHYLTPLHLALRSPAVASLPFKISIVPFPSGTGHMITSLREKEIDIAIGLTEGWVAGLAGKQQAQKDAVLGGYKVVGEWVATPLRWAIVTGRERADLQGVADLKDKRVGVSRLGSGSHIMSFVLAQNHGWKSDSLTSVPLGPFQALRNGVTGYDPSHPEQQPEPTAEFFMWEHFTTKPYFHPTAEKPHPPLKKIGEIYTPWPSWMIVASTAVFPDPEIDGKLQQLFKLLNQGIKDFEADTAQAVKLLGTGELGCSYVEEDATEWLKDVKFVQGTRGVNRKTIEGVVDVLKVAGVIDSAMSNDEAVTRVVGVQRLDPVLRANG</sequence>